<dbReference type="Proteomes" id="UP000219111">
    <property type="component" value="Unassembled WGS sequence"/>
</dbReference>
<dbReference type="RefSeq" id="WP_097069933.1">
    <property type="nucleotide sequence ID" value="NZ_OBMT01000005.1"/>
</dbReference>
<evidence type="ECO:0000313" key="3">
    <source>
        <dbReference type="Proteomes" id="UP000219111"/>
    </source>
</evidence>
<reference evidence="3" key="1">
    <citation type="submission" date="2017-08" db="EMBL/GenBank/DDBJ databases">
        <authorList>
            <person name="Varghese N."/>
            <person name="Submissions S."/>
        </authorList>
    </citation>
    <scope>NUCLEOTIDE SEQUENCE [LARGE SCALE GENOMIC DNA]</scope>
    <source>
        <strain evidence="3">JA276</strain>
    </source>
</reference>
<keyword evidence="3" id="KW-1185">Reference proteome</keyword>
<evidence type="ECO:0000313" key="2">
    <source>
        <dbReference type="EMBL" id="SOC06886.1"/>
    </source>
</evidence>
<organism evidence="2 3">
    <name type="scientific">Rhodobacter maris</name>
    <dbReference type="NCBI Taxonomy" id="446682"/>
    <lineage>
        <taxon>Bacteria</taxon>
        <taxon>Pseudomonadati</taxon>
        <taxon>Pseudomonadota</taxon>
        <taxon>Alphaproteobacteria</taxon>
        <taxon>Rhodobacterales</taxon>
        <taxon>Rhodobacter group</taxon>
        <taxon>Rhodobacter</taxon>
    </lineage>
</organism>
<protein>
    <submittedName>
        <fullName evidence="2">Glycosyl transferase family 25</fullName>
    </submittedName>
</protein>
<gene>
    <name evidence="2" type="ORF">SAMN05877831_105172</name>
</gene>
<feature type="domain" description="Glycosyl transferase family 25" evidence="1">
    <location>
        <begin position="8"/>
        <end position="131"/>
    </location>
</feature>
<dbReference type="EMBL" id="OBMT01000005">
    <property type="protein sequence ID" value="SOC06886.1"/>
    <property type="molecule type" value="Genomic_DNA"/>
</dbReference>
<keyword evidence="2" id="KW-0808">Transferase</keyword>
<dbReference type="OrthoDB" id="3034412at2"/>
<dbReference type="GO" id="GO:0016740">
    <property type="term" value="F:transferase activity"/>
    <property type="evidence" value="ECO:0007669"/>
    <property type="project" value="UniProtKB-KW"/>
</dbReference>
<name>A0A285SG88_9RHOB</name>
<dbReference type="Pfam" id="PF01755">
    <property type="entry name" value="Glyco_transf_25"/>
    <property type="match status" value="1"/>
</dbReference>
<accession>A0A285SG88</accession>
<sequence length="272" mass="30388">MIPSGLFNEILVVSLPQSSDRRDHIRSHFAEVGITAYRFFDASGPEDPEVTALFEDDKVAGYPPCFRCGKLECGRPDCNNVLTPQQVAVFVTYLRLWRHVSAGGGRVLVCEDDVLFHPWAGQVLNRLQVEIARGDLSFSGSAPRLFRLGWALGPDHDAEMPFRVDDTLRMSNPCHALTAAYARDLLACFDRVVHTADVFQHQLAPISQTAARTVFPPIASELSWSVGTLESLIHPKDRHADWLEAQGRGEEAARYREKIAQHFRDTAHKTPS</sequence>
<dbReference type="AlphaFoldDB" id="A0A285SG88"/>
<evidence type="ECO:0000259" key="1">
    <source>
        <dbReference type="Pfam" id="PF01755"/>
    </source>
</evidence>
<dbReference type="InterPro" id="IPR002654">
    <property type="entry name" value="Glyco_trans_25"/>
</dbReference>
<proteinExistence type="predicted"/>